<accession>A0ABX6BME8</accession>
<feature type="region of interest" description="Disordered" evidence="1">
    <location>
        <begin position="75"/>
        <end position="124"/>
    </location>
</feature>
<evidence type="ECO:0000313" key="2">
    <source>
        <dbReference type="EMBL" id="QEV36482.1"/>
    </source>
</evidence>
<evidence type="ECO:0000313" key="3">
    <source>
        <dbReference type="Proteomes" id="UP000326029"/>
    </source>
</evidence>
<name>A0ABX6BME8_9ACTN</name>
<reference evidence="2 3" key="1">
    <citation type="submission" date="2017-09" db="EMBL/GenBank/DDBJ databases">
        <authorList>
            <person name="Lee N."/>
            <person name="Cho B.-K."/>
        </authorList>
    </citation>
    <scope>NUCLEOTIDE SEQUENCE [LARGE SCALE GENOMIC DNA]</scope>
    <source>
        <strain evidence="2 3">ATCC 19740</strain>
    </source>
</reference>
<feature type="compositionally biased region" description="Polar residues" evidence="1">
    <location>
        <begin position="75"/>
        <end position="95"/>
    </location>
</feature>
<evidence type="ECO:0008006" key="4">
    <source>
        <dbReference type="Google" id="ProtNLM"/>
    </source>
</evidence>
<sequence length="178" mass="18438">MARRLLLLRRAAPADRRASATELDHLRGRATVTQVEHALDCADTAATVLRGFDMETDGVYAAGVLRASIRSGATNPTQAAPTYARSTQSRPTLSALSCPRPRQNSEESVIPAPGGHDDGATSDLSTGPGGRVLFVIIAQSMVTTLAQTVSVAALTTVVADYFLAGSSRAAGPCIESGS</sequence>
<proteinExistence type="predicted"/>
<dbReference type="Proteomes" id="UP000326029">
    <property type="component" value="Chromosome"/>
</dbReference>
<evidence type="ECO:0000256" key="1">
    <source>
        <dbReference type="SAM" id="MobiDB-lite"/>
    </source>
</evidence>
<keyword evidence="3" id="KW-1185">Reference proteome</keyword>
<dbReference type="EMBL" id="CP023693">
    <property type="protein sequence ID" value="QEV36482.1"/>
    <property type="molecule type" value="Genomic_DNA"/>
</dbReference>
<organism evidence="2 3">
    <name type="scientific">Streptomyces cinereoruber</name>
    <dbReference type="NCBI Taxonomy" id="67260"/>
    <lineage>
        <taxon>Bacteria</taxon>
        <taxon>Bacillati</taxon>
        <taxon>Actinomycetota</taxon>
        <taxon>Actinomycetes</taxon>
        <taxon>Kitasatosporales</taxon>
        <taxon>Streptomycetaceae</taxon>
        <taxon>Streptomyces</taxon>
    </lineage>
</organism>
<gene>
    <name evidence="2" type="ORF">CP977_33510</name>
</gene>
<protein>
    <recommendedName>
        <fullName evidence="4">MFS transporter</fullName>
    </recommendedName>
</protein>